<evidence type="ECO:0000313" key="1">
    <source>
        <dbReference type="EMBL" id="EHQ59497.1"/>
    </source>
</evidence>
<dbReference type="EMBL" id="AHKH01000123">
    <property type="protein sequence ID" value="EHQ59497.1"/>
    <property type="molecule type" value="Genomic_DNA"/>
</dbReference>
<dbReference type="AlphaFoldDB" id="H3SN66"/>
<sequence>MRQNEMWQSVLTELYNSLYGEQMVCSMSTELFHIPETQNLQGNSEMHASLVPASYHRVTAAGSAQRLVNGESAPTIIATLVACIQNAERLDRDVHSGLLVMRDAAPAAYKPVIENIIRWQEHAEVHLQNAKQLTNQNIGASPRLGYYTALRHENSPCQRHRLANCIY</sequence>
<accession>H3SN66</accession>
<name>H3SN66_9BACL</name>
<comment type="caution">
    <text evidence="1">The sequence shown here is derived from an EMBL/GenBank/DDBJ whole genome shotgun (WGS) entry which is preliminary data.</text>
</comment>
<proteinExistence type="predicted"/>
<dbReference type="Proteomes" id="UP000003900">
    <property type="component" value="Unassembled WGS sequence"/>
</dbReference>
<gene>
    <name evidence="1" type="ORF">PDENDC454_25069</name>
</gene>
<dbReference type="RefSeq" id="WP_006679492.1">
    <property type="nucleotide sequence ID" value="NZ_AHKH01000123.1"/>
</dbReference>
<evidence type="ECO:0000313" key="2">
    <source>
        <dbReference type="Proteomes" id="UP000003900"/>
    </source>
</evidence>
<reference evidence="1 2" key="1">
    <citation type="journal article" date="2012" name="J. Bacteriol.">
        <title>Genome Sequence of the Pattern-Forming Social Bacterium Paenibacillus dendritiformis C454 Chiral Morphotype.</title>
        <authorList>
            <person name="Sirota-Madi A."/>
            <person name="Olender T."/>
            <person name="Helman Y."/>
            <person name="Brainis I."/>
            <person name="Finkelshtein A."/>
            <person name="Roth D."/>
            <person name="Hagai E."/>
            <person name="Leshkowitz D."/>
            <person name="Brodsky L."/>
            <person name="Galatenko V."/>
            <person name="Nikolaev V."/>
            <person name="Gutnick D.L."/>
            <person name="Lancet D."/>
            <person name="Ben-Jacob E."/>
        </authorList>
    </citation>
    <scope>NUCLEOTIDE SEQUENCE [LARGE SCALE GENOMIC DNA]</scope>
    <source>
        <strain evidence="1 2">C454</strain>
    </source>
</reference>
<keyword evidence="2" id="KW-1185">Reference proteome</keyword>
<organism evidence="1 2">
    <name type="scientific">Paenibacillus dendritiformis C454</name>
    <dbReference type="NCBI Taxonomy" id="1131935"/>
    <lineage>
        <taxon>Bacteria</taxon>
        <taxon>Bacillati</taxon>
        <taxon>Bacillota</taxon>
        <taxon>Bacilli</taxon>
        <taxon>Bacillales</taxon>
        <taxon>Paenibacillaceae</taxon>
        <taxon>Paenibacillus</taxon>
    </lineage>
</organism>
<protein>
    <submittedName>
        <fullName evidence="1">Uncharacterized protein</fullName>
    </submittedName>
</protein>